<dbReference type="GO" id="GO:0003677">
    <property type="term" value="F:DNA binding"/>
    <property type="evidence" value="ECO:0007669"/>
    <property type="project" value="UniProtKB-UniRule"/>
</dbReference>
<proteinExistence type="inferred from homology"/>
<organism evidence="14 15">
    <name type="scientific">Streptomyces malaysiensis subsp. samsunensis</name>
    <dbReference type="NCBI Taxonomy" id="459658"/>
    <lineage>
        <taxon>Bacteria</taxon>
        <taxon>Bacillati</taxon>
        <taxon>Actinomycetota</taxon>
        <taxon>Actinomycetes</taxon>
        <taxon>Kitasatosporales</taxon>
        <taxon>Streptomycetaceae</taxon>
        <taxon>Streptomyces</taxon>
        <taxon>Streptomyces violaceusniger group</taxon>
    </lineage>
</organism>
<feature type="region of interest" description="Disordered" evidence="12">
    <location>
        <begin position="76"/>
        <end position="103"/>
    </location>
</feature>
<evidence type="ECO:0000313" key="15">
    <source>
        <dbReference type="Proteomes" id="UP001142400"/>
    </source>
</evidence>
<evidence type="ECO:0000256" key="3">
    <source>
        <dbReference type="ARBA" id="ARBA00022485"/>
    </source>
</evidence>
<feature type="compositionally biased region" description="Basic residues" evidence="12">
    <location>
        <begin position="88"/>
        <end position="103"/>
    </location>
</feature>
<gene>
    <name evidence="11" type="primary">whiB</name>
    <name evidence="14" type="ORF">NQU54_33040</name>
</gene>
<comment type="PTM">
    <text evidence="11">Upon Fe-S cluster removal intramolecular disulfide bonds are formed.</text>
</comment>
<dbReference type="PANTHER" id="PTHR38839">
    <property type="entry name" value="TRANSCRIPTIONAL REGULATOR WHID-RELATED"/>
    <property type="match status" value="1"/>
</dbReference>
<dbReference type="GO" id="GO:0045454">
    <property type="term" value="P:cell redox homeostasis"/>
    <property type="evidence" value="ECO:0007669"/>
    <property type="project" value="TreeGrafter"/>
</dbReference>
<evidence type="ECO:0000256" key="10">
    <source>
        <dbReference type="ARBA" id="ARBA00023163"/>
    </source>
</evidence>
<keyword evidence="8 11" id="KW-0238">DNA-binding</keyword>
<evidence type="ECO:0000256" key="5">
    <source>
        <dbReference type="ARBA" id="ARBA00023004"/>
    </source>
</evidence>
<evidence type="ECO:0000256" key="11">
    <source>
        <dbReference type="HAMAP-Rule" id="MF_01479"/>
    </source>
</evidence>
<dbReference type="GO" id="GO:0035731">
    <property type="term" value="F:dinitrosyl-iron complex binding"/>
    <property type="evidence" value="ECO:0007669"/>
    <property type="project" value="UniProtKB-UniRule"/>
</dbReference>
<keyword evidence="11" id="KW-0963">Cytoplasm</keyword>
<protein>
    <recommendedName>
        <fullName evidence="11">Transcriptional regulator WhiB</fullName>
    </recommendedName>
</protein>
<evidence type="ECO:0000313" key="14">
    <source>
        <dbReference type="EMBL" id="MCQ8833749.1"/>
    </source>
</evidence>
<dbReference type="GO" id="GO:0047134">
    <property type="term" value="F:protein-disulfide reductase [NAD(P)H] activity"/>
    <property type="evidence" value="ECO:0007669"/>
    <property type="project" value="TreeGrafter"/>
</dbReference>
<keyword evidence="15" id="KW-1185">Reference proteome</keyword>
<evidence type="ECO:0000256" key="7">
    <source>
        <dbReference type="ARBA" id="ARBA00023015"/>
    </source>
</evidence>
<dbReference type="HAMAP" id="MF_01479">
    <property type="entry name" value="WhiB"/>
    <property type="match status" value="1"/>
</dbReference>
<dbReference type="RefSeq" id="WP_257634225.1">
    <property type="nucleotide sequence ID" value="NZ_JANIIC010000048.1"/>
</dbReference>
<dbReference type="InterPro" id="IPR034768">
    <property type="entry name" value="4FE4S_WBL"/>
</dbReference>
<keyword evidence="5 11" id="KW-0408">Iron</keyword>
<reference evidence="14" key="1">
    <citation type="submission" date="2022-06" db="EMBL/GenBank/DDBJ databases">
        <title>WGS of actinobacteria.</title>
        <authorList>
            <person name="Thawai C."/>
        </authorList>
    </citation>
    <scope>NUCLEOTIDE SEQUENCE</scope>
    <source>
        <strain evidence="14">DSM 42010</strain>
    </source>
</reference>
<dbReference type="InterPro" id="IPR003482">
    <property type="entry name" value="Whib"/>
</dbReference>
<name>A0A9X2M5G9_STRMQ</name>
<feature type="binding site" evidence="11">
    <location>
        <position position="55"/>
    </location>
    <ligand>
        <name>[4Fe-4S] cluster</name>
        <dbReference type="ChEBI" id="CHEBI:49883"/>
    </ligand>
</feature>
<dbReference type="Proteomes" id="UP001142400">
    <property type="component" value="Unassembled WGS sequence"/>
</dbReference>
<feature type="binding site" evidence="11">
    <location>
        <position position="58"/>
    </location>
    <ligand>
        <name>[4Fe-4S] cluster</name>
        <dbReference type="ChEBI" id="CHEBI:49883"/>
    </ligand>
</feature>
<feature type="binding site" evidence="11">
    <location>
        <position position="64"/>
    </location>
    <ligand>
        <name>[4Fe-4S] cluster</name>
        <dbReference type="ChEBI" id="CHEBI:49883"/>
    </ligand>
</feature>
<sequence>MHTIVRTAPYSYGAVSTVGPAGPRPACADKDPELFFPIGNTAPALRQIKKAKAVCRHCPLMESCLQGALERGEAFGVWGGTDEDDRRRMKRRAARKRTRNTSA</sequence>
<dbReference type="PANTHER" id="PTHR38839:SF6">
    <property type="entry name" value="TRANSCRIPTIONAL REGULATOR WHIB1"/>
    <property type="match status" value="1"/>
</dbReference>
<comment type="subcellular location">
    <subcellularLocation>
        <location evidence="1 11">Cytoplasm</location>
    </subcellularLocation>
</comment>
<keyword evidence="10 11" id="KW-0804">Transcription</keyword>
<keyword evidence="9 11" id="KW-1015">Disulfide bond</keyword>
<comment type="caution">
    <text evidence="14">The sequence shown here is derived from an EMBL/GenBank/DDBJ whole genome shotgun (WGS) entry which is preliminary data.</text>
</comment>
<dbReference type="PROSITE" id="PS51674">
    <property type="entry name" value="4FE4S_WBL"/>
    <property type="match status" value="1"/>
</dbReference>
<dbReference type="GO" id="GO:0046872">
    <property type="term" value="F:metal ion binding"/>
    <property type="evidence" value="ECO:0007669"/>
    <property type="project" value="UniProtKB-KW"/>
</dbReference>
<dbReference type="GO" id="GO:0045892">
    <property type="term" value="P:negative regulation of DNA-templated transcription"/>
    <property type="evidence" value="ECO:0007669"/>
    <property type="project" value="TreeGrafter"/>
</dbReference>
<accession>A0A9X2M5G9</accession>
<feature type="domain" description="4Fe-4S Wbl-type" evidence="13">
    <location>
        <begin position="26"/>
        <end position="88"/>
    </location>
</feature>
<evidence type="ECO:0000256" key="8">
    <source>
        <dbReference type="ARBA" id="ARBA00023125"/>
    </source>
</evidence>
<evidence type="ECO:0000256" key="2">
    <source>
        <dbReference type="ARBA" id="ARBA00006597"/>
    </source>
</evidence>
<keyword evidence="4 11" id="KW-0479">Metal-binding</keyword>
<comment type="PTM">
    <text evidence="11">The Fe-S cluster can be nitrosylated by nitric oxide (NO).</text>
</comment>
<keyword evidence="3 11" id="KW-0004">4Fe-4S</keyword>
<keyword evidence="7 11" id="KW-0805">Transcription regulation</keyword>
<comment type="similarity">
    <text evidence="2 11">Belongs to the WhiB family.</text>
</comment>
<evidence type="ECO:0000259" key="13">
    <source>
        <dbReference type="PROSITE" id="PS51674"/>
    </source>
</evidence>
<dbReference type="GO" id="GO:0005737">
    <property type="term" value="C:cytoplasm"/>
    <property type="evidence" value="ECO:0007669"/>
    <property type="project" value="UniProtKB-SubCell"/>
</dbReference>
<keyword evidence="6 11" id="KW-0411">Iron-sulfur</keyword>
<comment type="cofactor">
    <cofactor evidence="11">
        <name>[4Fe-4S] cluster</name>
        <dbReference type="ChEBI" id="CHEBI:49883"/>
    </cofactor>
    <text evidence="11">Binds 1 [4Fe-4S] cluster per subunit. Following nitrosylation of the [4Fe-4S] cluster binds 1 [4Fe-8(NO)] cluster per subunit.</text>
</comment>
<evidence type="ECO:0000256" key="9">
    <source>
        <dbReference type="ARBA" id="ARBA00023157"/>
    </source>
</evidence>
<dbReference type="Pfam" id="PF02467">
    <property type="entry name" value="Whib"/>
    <property type="match status" value="1"/>
</dbReference>
<evidence type="ECO:0000256" key="12">
    <source>
        <dbReference type="SAM" id="MobiDB-lite"/>
    </source>
</evidence>
<dbReference type="GO" id="GO:0051539">
    <property type="term" value="F:4 iron, 4 sulfur cluster binding"/>
    <property type="evidence" value="ECO:0007669"/>
    <property type="project" value="UniProtKB-UniRule"/>
</dbReference>
<feature type="binding site" evidence="11">
    <location>
        <position position="27"/>
    </location>
    <ligand>
        <name>[4Fe-4S] cluster</name>
        <dbReference type="ChEBI" id="CHEBI:49883"/>
    </ligand>
</feature>
<evidence type="ECO:0000256" key="1">
    <source>
        <dbReference type="ARBA" id="ARBA00004496"/>
    </source>
</evidence>
<dbReference type="EMBL" id="JANIIC010000048">
    <property type="protein sequence ID" value="MCQ8833749.1"/>
    <property type="molecule type" value="Genomic_DNA"/>
</dbReference>
<dbReference type="AlphaFoldDB" id="A0A9X2M5G9"/>
<evidence type="ECO:0000256" key="4">
    <source>
        <dbReference type="ARBA" id="ARBA00022723"/>
    </source>
</evidence>
<evidence type="ECO:0000256" key="6">
    <source>
        <dbReference type="ARBA" id="ARBA00023014"/>
    </source>
</evidence>
<comment type="function">
    <text evidence="11">Acts as a transcriptional regulator. Probably redox-responsive. The apo- but not holo-form probably binds DNA.</text>
</comment>